<comment type="caution">
    <text evidence="2">The sequence shown here is derived from an EMBL/GenBank/DDBJ whole genome shotgun (WGS) entry which is preliminary data.</text>
</comment>
<protein>
    <submittedName>
        <fullName evidence="2">Uncharacterized protein</fullName>
    </submittedName>
</protein>
<name>W7TID2_9STRA</name>
<evidence type="ECO:0000313" key="3">
    <source>
        <dbReference type="Proteomes" id="UP000019335"/>
    </source>
</evidence>
<feature type="region of interest" description="Disordered" evidence="1">
    <location>
        <begin position="103"/>
        <end position="198"/>
    </location>
</feature>
<dbReference type="EMBL" id="AZIL01001707">
    <property type="protein sequence ID" value="EWM23263.1"/>
    <property type="molecule type" value="Genomic_DNA"/>
</dbReference>
<organism evidence="2 3">
    <name type="scientific">Nannochloropsis gaditana</name>
    <dbReference type="NCBI Taxonomy" id="72520"/>
    <lineage>
        <taxon>Eukaryota</taxon>
        <taxon>Sar</taxon>
        <taxon>Stramenopiles</taxon>
        <taxon>Ochrophyta</taxon>
        <taxon>Eustigmatophyceae</taxon>
        <taxon>Eustigmatales</taxon>
        <taxon>Monodopsidaceae</taxon>
        <taxon>Nannochloropsis</taxon>
    </lineage>
</organism>
<feature type="non-terminal residue" evidence="2">
    <location>
        <position position="1"/>
    </location>
</feature>
<accession>W7TID2</accession>
<feature type="compositionally biased region" description="Pro residues" evidence="1">
    <location>
        <begin position="141"/>
        <end position="156"/>
    </location>
</feature>
<keyword evidence="3" id="KW-1185">Reference proteome</keyword>
<feature type="compositionally biased region" description="Low complexity" evidence="1">
    <location>
        <begin position="175"/>
        <end position="186"/>
    </location>
</feature>
<feature type="compositionally biased region" description="Pro residues" evidence="1">
    <location>
        <begin position="103"/>
        <end position="131"/>
    </location>
</feature>
<dbReference type="Proteomes" id="UP000019335">
    <property type="component" value="Chromosome 17"/>
</dbReference>
<dbReference type="PRINTS" id="PR01217">
    <property type="entry name" value="PRICHEXTENSN"/>
</dbReference>
<gene>
    <name evidence="2" type="ORF">Naga_102237g1</name>
</gene>
<reference evidence="2 3" key="1">
    <citation type="journal article" date="2014" name="Mol. Plant">
        <title>Chromosome Scale Genome Assembly and Transcriptome Profiling of Nannochloropsis gaditana in Nitrogen Depletion.</title>
        <authorList>
            <person name="Corteggiani Carpinelli E."/>
            <person name="Telatin A."/>
            <person name="Vitulo N."/>
            <person name="Forcato C."/>
            <person name="D'Angelo M."/>
            <person name="Schiavon R."/>
            <person name="Vezzi A."/>
            <person name="Giacometti G.M."/>
            <person name="Morosinotto T."/>
            <person name="Valle G."/>
        </authorList>
    </citation>
    <scope>NUCLEOTIDE SEQUENCE [LARGE SCALE GENOMIC DNA]</scope>
    <source>
        <strain evidence="2 3">B-31</strain>
    </source>
</reference>
<evidence type="ECO:0000313" key="2">
    <source>
        <dbReference type="EMBL" id="EWM23263.1"/>
    </source>
</evidence>
<dbReference type="AlphaFoldDB" id="W7TID2"/>
<proteinExistence type="predicted"/>
<sequence>GRYPAPTLPGRQHLAPLPPSLQSWRYTQTRVPGTSSALTWSTAMLPAGEWLYLVGVAGKGIDATQVPSLPPSLPSFLPFLLTPFSPLGFHRCWPAFRSPPSSLPPPFPPPLPPPLPPPRPPPRPPLTPSTPRPWKSGYIPLLPPPLPPPLPLPHPPAGSRSRPTWPQALPPLLPLLPSLPTSSPPSFHRVPWESPRLA</sequence>
<evidence type="ECO:0000256" key="1">
    <source>
        <dbReference type="SAM" id="MobiDB-lite"/>
    </source>
</evidence>